<evidence type="ECO:0000256" key="1">
    <source>
        <dbReference type="ARBA" id="ARBA00023026"/>
    </source>
</evidence>
<keyword evidence="2" id="KW-1133">Transmembrane helix</keyword>
<keyword evidence="2" id="KW-0812">Transmembrane</keyword>
<keyword evidence="1" id="KW-0843">Virulence</keyword>
<dbReference type="SUPFAM" id="SSF50494">
    <property type="entry name" value="Trypsin-like serine proteases"/>
    <property type="match status" value="1"/>
</dbReference>
<sequence length="1400" mass="155577">MVTGTLKTVPGDHEVLNQGRELDQEKNQRNDIILHPSLLSYPYSVETNAFHTGGALHPFIDSLLRSPIPFDGRLCISNLNKNVIGASVVSIDIIEQAFLLATNQISRNALFLSSDVGPETVHELHIEGYSFSRLPEGIIGSIYTRIRYVTITDNPGLDCIGSIVRQFPNLEGLFIRKCGISTLDPLREMKDNNLKEIACPNCLLSENGTDWDGVMRTLGSSKGPLRCIDFSSNRFTKFPKSINLVGRTLERLHIAHNSNLEFLPEEVGRFPELSLLDLRGDYDLCDAAKKIETITDGACELVHPYKGHGSAYWDLLHYWRGLINLSILFKKSRSRLNARKQLLLSIPSTPSQPETQVLPPFPAPSPVSTTTNDNLKVVFLGGRNVGKSTIVRRLSASPCGGEGTEEWNGGSVAASQRKKTTRSIDVDVRTCRFLSQAKDDEAQSRMHTKFNLWDFQQSGVNEDVECGNDQCDDQVSCLRRFDNSKIFLLMTFCIFLLPILLHLYTLQAPQSLFFSPNTLYVIVWDMGVHNLKIPTSCDDYFGCDSSDDDNSCDDFSRMIASQNTDQELVQEIDDNVLYWLDSIIQSGVKNCAVLPVASFDDAFAGAQGLGTAEAQRRCDVLKKQMISYYNSKIYASTKPLPSLQFCGEDNIGDGDSVLRLCSKKMEGISKLKAAILNVTTRCPIFSEHLKEKIPSLTLKVWDAIRALKEDHKKIVSVEDIKSMIGQHDEHTVETTELCNSLSFLSSIGEVVFLGRPNQASCIADIGTADCYVLSKFVILCPKWLTCIISCVLKRDFWLRLGEDWRFGCSLSELWSASSDIAAVSSEELSLFWESINSVKKMLSKTSAAKLCAFLNQALIRCGVLVPVSRSAPHHDSFDECTGMLSSTMGHRSLTMNSALKVEKQSSICFLLPSLFAQSVPRDAWSYKSKKWWKQILAHSWLFPGTSPPAGFMGWLTAAVMYDLFMRPQLCSENPPIRVHHCFCWKSSFVLKLGMEVVCEHSGEKKESIVDIFVCLTSRDSVFSIASGPSNDSRRKLIVSAKGQSGDGSKRIWEGGFALVIESVERVIRSFDSANWRKSLERAVICPECLARYHCSKACFWGKEKLLESAAKGAKQAYCSRGHSCCLSVLCGIRRPGVPARTFSGENHSSSIATKVLPAVVIVGLWDEKKQQIIEAGSGFVADKKHGLVITAAHVLISMHPGKDFGKEKVGKAVIGFIPKSRRTGSVDATKADFWYFAEVVAKDVSNVDACVLRITAKVHNKIEDERLRQLGLTSRCEPNESILLLGYNQRMKGPQYQSGPNQHLDCSRGYVKMSPRRNEVRREAADVHSYIPRTEMIVCGCRVYGGHSGSPCINQDEKVIGILSEADPADPRQCHIVPAIELKRLLSQGKEVVQSMNENC</sequence>
<dbReference type="InterPro" id="IPR032675">
    <property type="entry name" value="LRR_dom_sf"/>
</dbReference>
<proteinExistence type="predicted"/>
<dbReference type="Gene3D" id="2.40.10.10">
    <property type="entry name" value="Trypsin-like serine proteases"/>
    <property type="match status" value="2"/>
</dbReference>
<dbReference type="InterPro" id="IPR027417">
    <property type="entry name" value="P-loop_NTPase"/>
</dbReference>
<gene>
    <name evidence="3" type="ORF">DBRI1063_LOCUS475</name>
</gene>
<dbReference type="SUPFAM" id="SSF52058">
    <property type="entry name" value="L domain-like"/>
    <property type="match status" value="1"/>
</dbReference>
<feature type="transmembrane region" description="Helical" evidence="2">
    <location>
        <begin position="486"/>
        <end position="506"/>
    </location>
</feature>
<organism evidence="3">
    <name type="scientific">Ditylum brightwellii</name>
    <dbReference type="NCBI Taxonomy" id="49249"/>
    <lineage>
        <taxon>Eukaryota</taxon>
        <taxon>Sar</taxon>
        <taxon>Stramenopiles</taxon>
        <taxon>Ochrophyta</taxon>
        <taxon>Bacillariophyta</taxon>
        <taxon>Mediophyceae</taxon>
        <taxon>Lithodesmiophycidae</taxon>
        <taxon>Lithodesmiales</taxon>
        <taxon>Lithodesmiaceae</taxon>
        <taxon>Ditylum</taxon>
    </lineage>
</organism>
<dbReference type="Gene3D" id="3.40.50.300">
    <property type="entry name" value="P-loop containing nucleotide triphosphate hydrolases"/>
    <property type="match status" value="1"/>
</dbReference>
<dbReference type="EMBL" id="HBGN01000753">
    <property type="protein sequence ID" value="CAD9314069.1"/>
    <property type="molecule type" value="Transcribed_RNA"/>
</dbReference>
<dbReference type="Gene3D" id="3.80.10.10">
    <property type="entry name" value="Ribonuclease Inhibitor"/>
    <property type="match status" value="1"/>
</dbReference>
<reference evidence="3" key="1">
    <citation type="submission" date="2021-01" db="EMBL/GenBank/DDBJ databases">
        <authorList>
            <person name="Corre E."/>
            <person name="Pelletier E."/>
            <person name="Niang G."/>
            <person name="Scheremetjew M."/>
            <person name="Finn R."/>
            <person name="Kale V."/>
            <person name="Holt S."/>
            <person name="Cochrane G."/>
            <person name="Meng A."/>
            <person name="Brown T."/>
            <person name="Cohen L."/>
        </authorList>
    </citation>
    <scope>NUCLEOTIDE SEQUENCE</scope>
    <source>
        <strain evidence="3">Pop2</strain>
    </source>
</reference>
<dbReference type="InterPro" id="IPR009003">
    <property type="entry name" value="Peptidase_S1_PA"/>
</dbReference>
<protein>
    <submittedName>
        <fullName evidence="3">Uncharacterized protein</fullName>
    </submittedName>
</protein>
<keyword evidence="2" id="KW-0472">Membrane</keyword>
<accession>A0A7S1VX71</accession>
<evidence type="ECO:0000256" key="2">
    <source>
        <dbReference type="SAM" id="Phobius"/>
    </source>
</evidence>
<evidence type="ECO:0000313" key="3">
    <source>
        <dbReference type="EMBL" id="CAD9314069.1"/>
    </source>
</evidence>
<name>A0A7S1VX71_9STRA</name>
<dbReference type="InterPro" id="IPR043504">
    <property type="entry name" value="Peptidase_S1_PA_chymotrypsin"/>
</dbReference>
<dbReference type="Pfam" id="PF13365">
    <property type="entry name" value="Trypsin_2"/>
    <property type="match status" value="1"/>
</dbReference>